<dbReference type="SUPFAM" id="SSF52317">
    <property type="entry name" value="Class I glutamine amidotransferase-like"/>
    <property type="match status" value="1"/>
</dbReference>
<reference evidence="2 3" key="1">
    <citation type="submission" date="2017-12" db="EMBL/GenBank/DDBJ databases">
        <title>Anaerobic carbon monoxide metabolism by Pleomorphomonas carboxyditropha sp. nov., a new mesophilic hydrogenogenic carboxidotroph.</title>
        <authorList>
            <person name="Esquivel-Elizondo S."/>
            <person name="Krajmalnik-Brown R."/>
        </authorList>
    </citation>
    <scope>NUCLEOTIDE SEQUENCE [LARGE SCALE GENOMIC DNA]</scope>
    <source>
        <strain evidence="2 3">R5-392</strain>
    </source>
</reference>
<dbReference type="InterPro" id="IPR052158">
    <property type="entry name" value="INH-QAR"/>
</dbReference>
<dbReference type="AlphaFoldDB" id="A0A2N3LS11"/>
<keyword evidence="3" id="KW-1185">Reference proteome</keyword>
<proteinExistence type="predicted"/>
<organism evidence="2 3">
    <name type="scientific">Pleomorphomonas diazotrophica</name>
    <dbReference type="NCBI Taxonomy" id="1166257"/>
    <lineage>
        <taxon>Bacteria</taxon>
        <taxon>Pseudomonadati</taxon>
        <taxon>Pseudomonadota</taxon>
        <taxon>Alphaproteobacteria</taxon>
        <taxon>Hyphomicrobiales</taxon>
        <taxon>Pleomorphomonadaceae</taxon>
        <taxon>Pleomorphomonas</taxon>
    </lineage>
</organism>
<dbReference type="Gene3D" id="1.10.10.60">
    <property type="entry name" value="Homeodomain-like"/>
    <property type="match status" value="1"/>
</dbReference>
<dbReference type="SMART" id="SM00342">
    <property type="entry name" value="HTH_ARAC"/>
    <property type="match status" value="1"/>
</dbReference>
<sequence>MRLALLALDGVFDTGLTVLMDTFAMANELSALQGAAETPFEVRVTSARPEIRTGLGLTLRPEPASAIGQPDWKPDWIVVPAPGVRDPAALAAMLGRDEAKEAAARLRDWYALGINVAGACIGTFLVAESGLLDGHDATTTWSLSPLFRQRYPKVRLDDSRMIAVSGRLVTAGAAMGHLDLALWLMRRQSPELAALVARFMLIDRRPSQAKYMIPDFLAHADPLVERFERWAREHLAEGFSLQAATKALAVTPRTLQRRTEAVLGKSPLAFFQDLRVQRAEHLIALGHDLGHVAAEVGYADAATLRNLLRRRLGRGVRELRADA</sequence>
<dbReference type="Proteomes" id="UP000233491">
    <property type="component" value="Unassembled WGS sequence"/>
</dbReference>
<dbReference type="EMBL" id="PJNW01000019">
    <property type="protein sequence ID" value="PKR87359.1"/>
    <property type="molecule type" value="Genomic_DNA"/>
</dbReference>
<feature type="domain" description="HTH araC/xylS-type" evidence="1">
    <location>
        <begin position="225"/>
        <end position="322"/>
    </location>
</feature>
<dbReference type="Pfam" id="PF12833">
    <property type="entry name" value="HTH_18"/>
    <property type="match status" value="1"/>
</dbReference>
<dbReference type="PANTHER" id="PTHR43130:SF3">
    <property type="entry name" value="HTH-TYPE TRANSCRIPTIONAL REGULATOR RV1931C"/>
    <property type="match status" value="1"/>
</dbReference>
<gene>
    <name evidence="2" type="ORF">CXZ10_20125</name>
</gene>
<dbReference type="GO" id="GO:0003700">
    <property type="term" value="F:DNA-binding transcription factor activity"/>
    <property type="evidence" value="ECO:0007669"/>
    <property type="project" value="InterPro"/>
</dbReference>
<name>A0A2N3LS11_9HYPH</name>
<evidence type="ECO:0000313" key="2">
    <source>
        <dbReference type="EMBL" id="PKR87359.1"/>
    </source>
</evidence>
<dbReference type="OrthoDB" id="186587at2"/>
<dbReference type="InterPro" id="IPR018060">
    <property type="entry name" value="HTH_AraC"/>
</dbReference>
<dbReference type="GO" id="GO:0043565">
    <property type="term" value="F:sequence-specific DNA binding"/>
    <property type="evidence" value="ECO:0007669"/>
    <property type="project" value="InterPro"/>
</dbReference>
<evidence type="ECO:0000313" key="3">
    <source>
        <dbReference type="Proteomes" id="UP000233491"/>
    </source>
</evidence>
<comment type="caution">
    <text evidence="2">The sequence shown here is derived from an EMBL/GenBank/DDBJ whole genome shotgun (WGS) entry which is preliminary data.</text>
</comment>
<dbReference type="RefSeq" id="WP_101291170.1">
    <property type="nucleotide sequence ID" value="NZ_FOUQ01000010.1"/>
</dbReference>
<dbReference type="CDD" id="cd03138">
    <property type="entry name" value="GATase1_AraC_2"/>
    <property type="match status" value="1"/>
</dbReference>
<dbReference type="PROSITE" id="PS01124">
    <property type="entry name" value="HTH_ARAC_FAMILY_2"/>
    <property type="match status" value="1"/>
</dbReference>
<accession>A0A2N3LS11</accession>
<dbReference type="Gene3D" id="3.40.50.880">
    <property type="match status" value="1"/>
</dbReference>
<protein>
    <submittedName>
        <fullName evidence="2">AraC family transcriptional regulator</fullName>
    </submittedName>
</protein>
<dbReference type="PANTHER" id="PTHR43130">
    <property type="entry name" value="ARAC-FAMILY TRANSCRIPTIONAL REGULATOR"/>
    <property type="match status" value="1"/>
</dbReference>
<dbReference type="InterPro" id="IPR029062">
    <property type="entry name" value="Class_I_gatase-like"/>
</dbReference>
<evidence type="ECO:0000259" key="1">
    <source>
        <dbReference type="PROSITE" id="PS01124"/>
    </source>
</evidence>